<dbReference type="PROSITE" id="PS51733">
    <property type="entry name" value="BPL_LPL_CATALYTIC"/>
    <property type="match status" value="1"/>
</dbReference>
<dbReference type="Proteomes" id="UP000677918">
    <property type="component" value="Unassembled WGS sequence"/>
</dbReference>
<organism evidence="2 3">
    <name type="scientific">Xylanibacillus composti</name>
    <dbReference type="NCBI Taxonomy" id="1572762"/>
    <lineage>
        <taxon>Bacteria</taxon>
        <taxon>Bacillati</taxon>
        <taxon>Bacillota</taxon>
        <taxon>Bacilli</taxon>
        <taxon>Bacillales</taxon>
        <taxon>Paenibacillaceae</taxon>
        <taxon>Xylanibacillus</taxon>
    </lineage>
</organism>
<dbReference type="GO" id="GO:0016740">
    <property type="term" value="F:transferase activity"/>
    <property type="evidence" value="ECO:0007669"/>
    <property type="project" value="UniProtKB-ARBA"/>
</dbReference>
<reference evidence="2" key="1">
    <citation type="submission" date="2021-04" db="EMBL/GenBank/DDBJ databases">
        <title>Draft genome sequence of Xylanibacillus composti strain K13.</title>
        <authorList>
            <person name="Uke A."/>
            <person name="Chhe C."/>
            <person name="Baramee S."/>
            <person name="Kosugi A."/>
        </authorList>
    </citation>
    <scope>NUCLEOTIDE SEQUENCE</scope>
    <source>
        <strain evidence="2">K13</strain>
    </source>
</reference>
<protein>
    <submittedName>
        <fullName evidence="2">Octanoyl-[GcvH]:protein N-octanoyltransferase</fullName>
    </submittedName>
</protein>
<dbReference type="Gene3D" id="3.30.930.10">
    <property type="entry name" value="Bira Bifunctional Protein, Domain 2"/>
    <property type="match status" value="1"/>
</dbReference>
<dbReference type="EMBL" id="BOVK01000004">
    <property type="protein sequence ID" value="GIQ67470.1"/>
    <property type="molecule type" value="Genomic_DNA"/>
</dbReference>
<name>A0A8J4M039_9BACL</name>
<dbReference type="RefSeq" id="WP_213410069.1">
    <property type="nucleotide sequence ID" value="NZ_BOVK01000004.1"/>
</dbReference>
<dbReference type="GO" id="GO:0140096">
    <property type="term" value="F:catalytic activity, acting on a protein"/>
    <property type="evidence" value="ECO:0007669"/>
    <property type="project" value="UniProtKB-ARBA"/>
</dbReference>
<dbReference type="GO" id="GO:0009249">
    <property type="term" value="P:protein lipoylation"/>
    <property type="evidence" value="ECO:0007669"/>
    <property type="project" value="UniProtKB-ARBA"/>
</dbReference>
<feature type="domain" description="BPL/LPL catalytic" evidence="1">
    <location>
        <begin position="41"/>
        <end position="246"/>
    </location>
</feature>
<proteinExistence type="predicted"/>
<dbReference type="SUPFAM" id="SSF55681">
    <property type="entry name" value="Class II aaRS and biotin synthetases"/>
    <property type="match status" value="1"/>
</dbReference>
<dbReference type="InterPro" id="IPR045864">
    <property type="entry name" value="aa-tRNA-synth_II/BPL/LPL"/>
</dbReference>
<sequence>MEPSFWLAEGSYRIVERTDPLTGDALIPFAYEELRGRKVGQGELPEVHIWRHQQALILGLRDRKLPAAEQAIRHLRQQGIEVAVRNSGGAAVPLDAGVVNITMLVPKPPGRIDIYEDFDRMYRWIAAAVSSADDVGVGEVQGAYCPGEYDLSIGGLKFCGIAQRRQTRAYAVQAFINAEGSGQERANRVREYYALAAGHSGNEADAPPRVTKDRTASLAELIPGFTAERLVERLKQTLAQWAGPPRQILHVYEEPHDALDAMAASLRDRYDR</sequence>
<keyword evidence="3" id="KW-1185">Reference proteome</keyword>
<dbReference type="AlphaFoldDB" id="A0A8J4M039"/>
<dbReference type="Pfam" id="PF21948">
    <property type="entry name" value="LplA-B_cat"/>
    <property type="match status" value="1"/>
</dbReference>
<dbReference type="InterPro" id="IPR050664">
    <property type="entry name" value="Octanoyltrans_LipM/LipL"/>
</dbReference>
<gene>
    <name evidence="2" type="primary">lplA</name>
    <name evidence="2" type="ORF">XYCOK13_02940</name>
</gene>
<dbReference type="InterPro" id="IPR004143">
    <property type="entry name" value="BPL_LPL_catalytic"/>
</dbReference>
<dbReference type="PANTHER" id="PTHR43679:SF2">
    <property type="entry name" value="OCTANOYL-[GCVH]:PROTEIN N-OCTANOYLTRANSFERASE"/>
    <property type="match status" value="1"/>
</dbReference>
<evidence type="ECO:0000259" key="1">
    <source>
        <dbReference type="PROSITE" id="PS51733"/>
    </source>
</evidence>
<dbReference type="PANTHER" id="PTHR43679">
    <property type="entry name" value="OCTANOYLTRANSFERASE LIPM-RELATED"/>
    <property type="match status" value="1"/>
</dbReference>
<accession>A0A8J4M039</accession>
<comment type="caution">
    <text evidence="2">The sequence shown here is derived from an EMBL/GenBank/DDBJ whole genome shotgun (WGS) entry which is preliminary data.</text>
</comment>
<evidence type="ECO:0000313" key="2">
    <source>
        <dbReference type="EMBL" id="GIQ67470.1"/>
    </source>
</evidence>
<evidence type="ECO:0000313" key="3">
    <source>
        <dbReference type="Proteomes" id="UP000677918"/>
    </source>
</evidence>